<keyword evidence="8" id="KW-1185">Reference proteome</keyword>
<keyword evidence="4 6" id="KW-0133">Cell shape</keyword>
<dbReference type="STRING" id="29563.SAMN02983006_00400"/>
<dbReference type="EMBL" id="FOTI01000003">
    <property type="protein sequence ID" value="SFL18260.1"/>
    <property type="molecule type" value="Genomic_DNA"/>
</dbReference>
<dbReference type="Pfam" id="PF06723">
    <property type="entry name" value="MreB_Mbl"/>
    <property type="match status" value="1"/>
</dbReference>
<dbReference type="NCBIfam" id="TIGR00904">
    <property type="entry name" value="mreB"/>
    <property type="match status" value="1"/>
</dbReference>
<dbReference type="SUPFAM" id="SSF53067">
    <property type="entry name" value="Actin-like ATPase domain"/>
    <property type="match status" value="2"/>
</dbReference>
<comment type="similarity">
    <text evidence="5 6">Belongs to the FtsA/MreB family.</text>
</comment>
<sequence>MSFLNKLGKKIAIDLGTATVIIYENNKGIILQEPSFVALDVKTNKVLAVGEEARRMLGRTPASIKVVRPLKDGVIADFEVAELMLKSFLQRVGVKNKFIKPLIMVCIPVGVTGVESRAVLDAAIQVGARKAFLIEEPVAAAIGAGLQIEKAEGSMVIDIGGGTTEIAVLSLGGIVVGESIRVGGDKFDEALVRYVRENYNLVIGEATAEEIKINIGSADPEFTAKFEVKGRDLMTGLPRHIELSAAESNKAFKELLESIGQGARRVLEKTPPELSADIVEKGIILTGGGSLLNGIDKFISQKTEVGAFVADDPLVCVAEGTGQALSELDKISNVLSTGQQSISS</sequence>
<dbReference type="GO" id="GO:0005524">
    <property type="term" value="F:ATP binding"/>
    <property type="evidence" value="ECO:0007669"/>
    <property type="project" value="UniProtKB-KW"/>
</dbReference>
<gene>
    <name evidence="6" type="primary">mreB</name>
    <name evidence="7" type="ORF">SAMN02983006_00400</name>
</gene>
<comment type="caution">
    <text evidence="6">Lacks conserved residue(s) required for the propagation of feature annotation.</text>
</comment>
<evidence type="ECO:0000256" key="4">
    <source>
        <dbReference type="ARBA" id="ARBA00022960"/>
    </source>
</evidence>
<dbReference type="GO" id="GO:0005737">
    <property type="term" value="C:cytoplasm"/>
    <property type="evidence" value="ECO:0007669"/>
    <property type="project" value="UniProtKB-SubCell"/>
</dbReference>
<dbReference type="GO" id="GO:0008360">
    <property type="term" value="P:regulation of cell shape"/>
    <property type="evidence" value="ECO:0007669"/>
    <property type="project" value="UniProtKB-UniRule"/>
</dbReference>
<dbReference type="GO" id="GO:0000902">
    <property type="term" value="P:cell morphogenesis"/>
    <property type="evidence" value="ECO:0007669"/>
    <property type="project" value="InterPro"/>
</dbReference>
<dbReference type="PRINTS" id="PR01652">
    <property type="entry name" value="SHAPEPROTEIN"/>
</dbReference>
<dbReference type="InterPro" id="IPR056546">
    <property type="entry name" value="MreB_MamK-like"/>
</dbReference>
<feature type="binding site" evidence="6">
    <location>
        <begin position="209"/>
        <end position="212"/>
    </location>
    <ligand>
        <name>ATP</name>
        <dbReference type="ChEBI" id="CHEBI:30616"/>
    </ligand>
</feature>
<evidence type="ECO:0000256" key="2">
    <source>
        <dbReference type="ARBA" id="ARBA00022741"/>
    </source>
</evidence>
<comment type="subunit">
    <text evidence="6">Forms polymers.</text>
</comment>
<name>A0A1I4FLT6_9FIRM</name>
<dbReference type="PANTHER" id="PTHR42749:SF1">
    <property type="entry name" value="CELL SHAPE-DETERMINING PROTEIN MREB"/>
    <property type="match status" value="1"/>
</dbReference>
<dbReference type="AlphaFoldDB" id="A0A1I4FLT6"/>
<comment type="function">
    <text evidence="6">Forms membrane-associated dynamic filaments that are essential for cell shape determination. Acts by regulating cell wall synthesis and cell elongation, and thus cell shape. A feedback loop between cell geometry and MreB localization may maintain elongated cell shape by targeting cell wall growth to regions of negative cell wall curvature.</text>
</comment>
<organism evidence="7 8">
    <name type="scientific">Halanaerobium salsuginis</name>
    <dbReference type="NCBI Taxonomy" id="29563"/>
    <lineage>
        <taxon>Bacteria</taxon>
        <taxon>Bacillati</taxon>
        <taxon>Bacillota</taxon>
        <taxon>Clostridia</taxon>
        <taxon>Halanaerobiales</taxon>
        <taxon>Halanaerobiaceae</taxon>
        <taxon>Halanaerobium</taxon>
    </lineage>
</organism>
<dbReference type="InterPro" id="IPR004753">
    <property type="entry name" value="MreB"/>
</dbReference>
<evidence type="ECO:0000256" key="3">
    <source>
        <dbReference type="ARBA" id="ARBA00022840"/>
    </source>
</evidence>
<keyword evidence="3 6" id="KW-0067">ATP-binding</keyword>
<dbReference type="HAMAP" id="MF_02207">
    <property type="entry name" value="MreB"/>
    <property type="match status" value="1"/>
</dbReference>
<evidence type="ECO:0000313" key="8">
    <source>
        <dbReference type="Proteomes" id="UP000199006"/>
    </source>
</evidence>
<feature type="binding site" evidence="6">
    <location>
        <begin position="161"/>
        <end position="163"/>
    </location>
    <ligand>
        <name>ATP</name>
        <dbReference type="ChEBI" id="CHEBI:30616"/>
    </ligand>
</feature>
<proteinExistence type="inferred from homology"/>
<comment type="subcellular location">
    <subcellularLocation>
        <location evidence="6">Cytoplasm</location>
    </subcellularLocation>
    <text evidence="6">Membrane-associated.</text>
</comment>
<dbReference type="NCBIfam" id="NF010539">
    <property type="entry name" value="PRK13927.1"/>
    <property type="match status" value="1"/>
</dbReference>
<reference evidence="7 8" key="1">
    <citation type="submission" date="2016-10" db="EMBL/GenBank/DDBJ databases">
        <authorList>
            <person name="de Groot N.N."/>
        </authorList>
    </citation>
    <scope>NUCLEOTIDE SEQUENCE [LARGE SCALE GENOMIC DNA]</scope>
    <source>
        <strain evidence="7 8">ATCC 51327</strain>
    </source>
</reference>
<evidence type="ECO:0000313" key="7">
    <source>
        <dbReference type="EMBL" id="SFL18260.1"/>
    </source>
</evidence>
<dbReference type="CDD" id="cd10225">
    <property type="entry name" value="ASKHA_NBD_MreB-like"/>
    <property type="match status" value="1"/>
</dbReference>
<dbReference type="InterPro" id="IPR043129">
    <property type="entry name" value="ATPase_NBD"/>
</dbReference>
<evidence type="ECO:0000256" key="5">
    <source>
        <dbReference type="ARBA" id="ARBA00023458"/>
    </source>
</evidence>
<dbReference type="OrthoDB" id="9768127at2"/>
<dbReference type="RefSeq" id="WP_089858828.1">
    <property type="nucleotide sequence ID" value="NZ_FOTI01000003.1"/>
</dbReference>
<dbReference type="PANTHER" id="PTHR42749">
    <property type="entry name" value="CELL SHAPE-DETERMINING PROTEIN MREB"/>
    <property type="match status" value="1"/>
</dbReference>
<feature type="binding site" evidence="6">
    <location>
        <begin position="288"/>
        <end position="291"/>
    </location>
    <ligand>
        <name>ATP</name>
        <dbReference type="ChEBI" id="CHEBI:30616"/>
    </ligand>
</feature>
<keyword evidence="2 6" id="KW-0547">Nucleotide-binding</keyword>
<accession>A0A1I4FLT6</accession>
<evidence type="ECO:0000256" key="1">
    <source>
        <dbReference type="ARBA" id="ARBA00022490"/>
    </source>
</evidence>
<keyword evidence="1 6" id="KW-0963">Cytoplasm</keyword>
<protein>
    <recommendedName>
        <fullName evidence="6">Cell shape-determining protein MreB</fullName>
    </recommendedName>
</protein>
<dbReference type="Gene3D" id="3.30.420.40">
    <property type="match status" value="2"/>
</dbReference>
<dbReference type="Proteomes" id="UP000199006">
    <property type="component" value="Unassembled WGS sequence"/>
</dbReference>
<evidence type="ECO:0000256" key="6">
    <source>
        <dbReference type="HAMAP-Rule" id="MF_02207"/>
    </source>
</evidence>